<organism evidence="5 6">
    <name type="scientific">Corchorus olitorius</name>
    <dbReference type="NCBI Taxonomy" id="93759"/>
    <lineage>
        <taxon>Eukaryota</taxon>
        <taxon>Viridiplantae</taxon>
        <taxon>Streptophyta</taxon>
        <taxon>Embryophyta</taxon>
        <taxon>Tracheophyta</taxon>
        <taxon>Spermatophyta</taxon>
        <taxon>Magnoliopsida</taxon>
        <taxon>eudicotyledons</taxon>
        <taxon>Gunneridae</taxon>
        <taxon>Pentapetalae</taxon>
        <taxon>rosids</taxon>
        <taxon>malvids</taxon>
        <taxon>Malvales</taxon>
        <taxon>Malvaceae</taxon>
        <taxon>Grewioideae</taxon>
        <taxon>Apeibeae</taxon>
        <taxon>Corchorus</taxon>
    </lineage>
</organism>
<name>A0A1R3GC67_9ROSI</name>
<evidence type="ECO:0000313" key="6">
    <source>
        <dbReference type="Proteomes" id="UP000187203"/>
    </source>
</evidence>
<accession>A0A1R3GC67</accession>
<keyword evidence="1 3" id="KW-0732">Signal</keyword>
<dbReference type="STRING" id="93759.A0A1R3GC67"/>
<proteinExistence type="predicted"/>
<evidence type="ECO:0000256" key="3">
    <source>
        <dbReference type="SAM" id="SignalP"/>
    </source>
</evidence>
<feature type="chain" id="PRO_5012345141" description="Gnk2-homologous domain-containing protein" evidence="3">
    <location>
        <begin position="21"/>
        <end position="192"/>
    </location>
</feature>
<dbReference type="InterPro" id="IPR002902">
    <property type="entry name" value="GNK2"/>
</dbReference>
<evidence type="ECO:0000256" key="1">
    <source>
        <dbReference type="ARBA" id="ARBA00022729"/>
    </source>
</evidence>
<evidence type="ECO:0000259" key="4">
    <source>
        <dbReference type="PROSITE" id="PS51473"/>
    </source>
</evidence>
<dbReference type="Pfam" id="PF01657">
    <property type="entry name" value="Stress-antifung"/>
    <property type="match status" value="1"/>
</dbReference>
<dbReference type="AlphaFoldDB" id="A0A1R3GC67"/>
<sequence>MKIFPVLVLVISAFSFTGSATPIYWYHFCSNVSGNSVFVTNRNNLVSDLSNATVHGGFYNTTVGQNPNIVHGLFLCRGDLNPENCQNCVKLITSDVSQRCPNQTGGLIWYDQCMLHYSDTFIFSTMELEPKVVLVYNNMDIMEPDRFKQVVATVVRDVAIRASNASLGAKKFATEEATYKPPFLTVYSRYHY</sequence>
<evidence type="ECO:0000256" key="2">
    <source>
        <dbReference type="ARBA" id="ARBA00022737"/>
    </source>
</evidence>
<dbReference type="PROSITE" id="PS51473">
    <property type="entry name" value="GNK2"/>
    <property type="match status" value="1"/>
</dbReference>
<keyword evidence="2" id="KW-0677">Repeat</keyword>
<gene>
    <name evidence="5" type="ORF">COLO4_35890</name>
</gene>
<dbReference type="PANTHER" id="PTHR32099">
    <property type="entry name" value="CYSTEINE-RICH REPEAT SECRETORY PROTEIN"/>
    <property type="match status" value="1"/>
</dbReference>
<dbReference type="OrthoDB" id="4062651at2759"/>
<comment type="caution">
    <text evidence="5">The sequence shown here is derived from an EMBL/GenBank/DDBJ whole genome shotgun (WGS) entry which is preliminary data.</text>
</comment>
<dbReference type="FunFam" id="3.30.430.20:FF:000003">
    <property type="entry name" value="Cysteine-rich RLK (RECEPTOR-like protein kinase) 10"/>
    <property type="match status" value="1"/>
</dbReference>
<dbReference type="CDD" id="cd23509">
    <property type="entry name" value="Gnk2-like"/>
    <property type="match status" value="1"/>
</dbReference>
<dbReference type="InterPro" id="IPR038408">
    <property type="entry name" value="GNK2_sf"/>
</dbReference>
<evidence type="ECO:0000313" key="5">
    <source>
        <dbReference type="EMBL" id="OMO55694.1"/>
    </source>
</evidence>
<feature type="domain" description="Gnk2-homologous" evidence="4">
    <location>
        <begin position="20"/>
        <end position="122"/>
    </location>
</feature>
<reference evidence="6" key="1">
    <citation type="submission" date="2013-09" db="EMBL/GenBank/DDBJ databases">
        <title>Corchorus olitorius genome sequencing.</title>
        <authorList>
            <person name="Alam M."/>
            <person name="Haque M.S."/>
            <person name="Islam M.S."/>
            <person name="Emdad E.M."/>
            <person name="Islam M.M."/>
            <person name="Ahmed B."/>
            <person name="Halim A."/>
            <person name="Hossen Q.M.M."/>
            <person name="Hossain M.Z."/>
            <person name="Ahmed R."/>
            <person name="Khan M.M."/>
            <person name="Islam R."/>
            <person name="Rashid M.M."/>
            <person name="Khan S.A."/>
            <person name="Rahman M.S."/>
            <person name="Alam M."/>
            <person name="Yahiya A.S."/>
            <person name="Khan M.S."/>
            <person name="Azam M.S."/>
            <person name="Haque T."/>
            <person name="Lashkar M.Z.H."/>
            <person name="Akhand A.I."/>
            <person name="Morshed G."/>
            <person name="Roy S."/>
            <person name="Uddin K.S."/>
            <person name="Rabeya T."/>
            <person name="Hossain A.S."/>
            <person name="Chowdhury A."/>
            <person name="Snigdha A.R."/>
            <person name="Mortoza M.S."/>
            <person name="Matin S.A."/>
            <person name="Hoque S.M.E."/>
            <person name="Islam M.K."/>
            <person name="Roy D.K."/>
            <person name="Haider R."/>
            <person name="Moosa M.M."/>
            <person name="Elias S.M."/>
            <person name="Hasan A.M."/>
            <person name="Jahan S."/>
            <person name="Shafiuddin M."/>
            <person name="Mahmood N."/>
            <person name="Shommy N.S."/>
        </authorList>
    </citation>
    <scope>NUCLEOTIDE SEQUENCE [LARGE SCALE GENOMIC DNA]</scope>
    <source>
        <strain evidence="6">cv. O-4</strain>
    </source>
</reference>
<keyword evidence="6" id="KW-1185">Reference proteome</keyword>
<dbReference type="EMBL" id="AWUE01022860">
    <property type="protein sequence ID" value="OMO55694.1"/>
    <property type="molecule type" value="Genomic_DNA"/>
</dbReference>
<dbReference type="PANTHER" id="PTHR32099:SF42">
    <property type="entry name" value="CYSTEINE-RICH RECEPTOR-LIKE PROTEIN KINASE 9-RELATED"/>
    <property type="match status" value="1"/>
</dbReference>
<protein>
    <recommendedName>
        <fullName evidence="4">Gnk2-homologous domain-containing protein</fullName>
    </recommendedName>
</protein>
<feature type="signal peptide" evidence="3">
    <location>
        <begin position="1"/>
        <end position="20"/>
    </location>
</feature>
<dbReference type="Gene3D" id="3.30.430.20">
    <property type="entry name" value="Gnk2 domain, C-X8-C-X2-C motif"/>
    <property type="match status" value="1"/>
</dbReference>
<dbReference type="Proteomes" id="UP000187203">
    <property type="component" value="Unassembled WGS sequence"/>
</dbReference>